<dbReference type="Proteomes" id="UP000095283">
    <property type="component" value="Unplaced"/>
</dbReference>
<evidence type="ECO:0000256" key="1">
    <source>
        <dbReference type="ARBA" id="ARBA00006194"/>
    </source>
</evidence>
<name>A0A1I7XM20_HETBA</name>
<dbReference type="GO" id="GO:1990904">
    <property type="term" value="C:ribonucleoprotein complex"/>
    <property type="evidence" value="ECO:0007669"/>
    <property type="project" value="UniProtKB-KW"/>
</dbReference>
<accession>A0A1I7XM20</accession>
<evidence type="ECO:0000313" key="6">
    <source>
        <dbReference type="Proteomes" id="UP000095283"/>
    </source>
</evidence>
<sequence length="677" mass="75483">MSVHHEGDDDIGALEEVDVGDSYNTAIKNDDFESEQKQRRPSVGPRNRCPYGCGKMIAARTIDYHRTNGCRPNQEEPFGLNLNIIFLNVSILIFLTITRETTFMHYRSGFVNSNSVSGDPARDRTGPFRIGYTCTAYIHGTHHADGVTIEMCGDHYGHDARMRLPQVVKYIIAQKQMEGEHNVDIVDYLRRHFMPFVMENIYAQRICLVDLEELRTLSVTSTKKWELLGIPSDCEIWEEELLDRAGIVREGVPRLRQLHEKTTQQIAEEENWPRPRVFTAKIRLPNGEFAPIENNARLNGEDEMNTTASRRRIVSNLNSQCPSLGGSFMDSSAFDGAVSFVDIETKRKRLNSDGDNMANGVDEDHTSLLDDLNHARDEFVDVESTTESNKNNSHNPFSKIGNGVEGEILKGVSPSKQFILNQLLSEVDIFKAHIKNSSSSMPTRALQSLLLRMKSLRTSLDHPPSQAFRGSSYRPGRIIMPSLQPASSTAVDGETSRAVYSIAGSDDGRFPRQSNANVKRVPFEEVIEGTLGADKRNAVNTKEAYSRFPTPQTLKELFGGIPYNELPIVYVKATKNNTLVTVTDHKNNVITYTSCRLEGFVNARKKTTIAGQTTGVAAGQRLMRRGIGTVRVQVKGLGPGRITCIKGLTVAGVNVVSITDHTPVPELGPRPRKIRRV</sequence>
<dbReference type="AlphaFoldDB" id="A0A1I7XM20"/>
<keyword evidence="5" id="KW-0812">Transmembrane</keyword>
<evidence type="ECO:0000256" key="5">
    <source>
        <dbReference type="SAM" id="Phobius"/>
    </source>
</evidence>
<keyword evidence="3" id="KW-0687">Ribonucleoprotein</keyword>
<dbReference type="Gene3D" id="3.30.420.80">
    <property type="entry name" value="Ribosomal protein S11"/>
    <property type="match status" value="1"/>
</dbReference>
<evidence type="ECO:0000256" key="3">
    <source>
        <dbReference type="ARBA" id="ARBA00023274"/>
    </source>
</evidence>
<feature type="compositionally biased region" description="Basic and acidic residues" evidence="4">
    <location>
        <begin position="28"/>
        <end position="38"/>
    </location>
</feature>
<keyword evidence="2" id="KW-0689">Ribosomal protein</keyword>
<dbReference type="SUPFAM" id="SSF53137">
    <property type="entry name" value="Translational machinery components"/>
    <property type="match status" value="1"/>
</dbReference>
<keyword evidence="5" id="KW-0472">Membrane</keyword>
<dbReference type="PANTHER" id="PTHR11759">
    <property type="entry name" value="40S RIBOSOMAL PROTEIN S14/30S RIBOSOMAL PROTEIN S11"/>
    <property type="match status" value="1"/>
</dbReference>
<dbReference type="GO" id="GO:0005840">
    <property type="term" value="C:ribosome"/>
    <property type="evidence" value="ECO:0007669"/>
    <property type="project" value="UniProtKB-KW"/>
</dbReference>
<dbReference type="WBParaSite" id="Hba_18548">
    <property type="protein sequence ID" value="Hba_18548"/>
    <property type="gene ID" value="Hba_18548"/>
</dbReference>
<evidence type="ECO:0000256" key="4">
    <source>
        <dbReference type="SAM" id="MobiDB-lite"/>
    </source>
</evidence>
<reference evidence="7" key="1">
    <citation type="submission" date="2016-11" db="UniProtKB">
        <authorList>
            <consortium name="WormBaseParasite"/>
        </authorList>
    </citation>
    <scope>IDENTIFICATION</scope>
</reference>
<dbReference type="HAMAP" id="MF_01310">
    <property type="entry name" value="Ribosomal_uS11"/>
    <property type="match status" value="1"/>
</dbReference>
<dbReference type="Pfam" id="PF00411">
    <property type="entry name" value="Ribosomal_S11"/>
    <property type="match status" value="1"/>
</dbReference>
<dbReference type="InterPro" id="IPR036967">
    <property type="entry name" value="Ribosomal_uS11_sf"/>
</dbReference>
<feature type="transmembrane region" description="Helical" evidence="5">
    <location>
        <begin position="78"/>
        <end position="97"/>
    </location>
</feature>
<dbReference type="GO" id="GO:0006412">
    <property type="term" value="P:translation"/>
    <property type="evidence" value="ECO:0007669"/>
    <property type="project" value="InterPro"/>
</dbReference>
<comment type="similarity">
    <text evidence="1">Belongs to the universal ribosomal protein uS11 family.</text>
</comment>
<organism evidence="6 7">
    <name type="scientific">Heterorhabditis bacteriophora</name>
    <name type="common">Entomopathogenic nematode worm</name>
    <dbReference type="NCBI Taxonomy" id="37862"/>
    <lineage>
        <taxon>Eukaryota</taxon>
        <taxon>Metazoa</taxon>
        <taxon>Ecdysozoa</taxon>
        <taxon>Nematoda</taxon>
        <taxon>Chromadorea</taxon>
        <taxon>Rhabditida</taxon>
        <taxon>Rhabditina</taxon>
        <taxon>Rhabditomorpha</taxon>
        <taxon>Strongyloidea</taxon>
        <taxon>Heterorhabditidae</taxon>
        <taxon>Heterorhabditis</taxon>
    </lineage>
</organism>
<dbReference type="GO" id="GO:0003735">
    <property type="term" value="F:structural constituent of ribosome"/>
    <property type="evidence" value="ECO:0007669"/>
    <property type="project" value="InterPro"/>
</dbReference>
<evidence type="ECO:0000256" key="2">
    <source>
        <dbReference type="ARBA" id="ARBA00022980"/>
    </source>
</evidence>
<protein>
    <submittedName>
        <fullName evidence="7">SET domain-containing protein</fullName>
    </submittedName>
</protein>
<dbReference type="FunFam" id="3.30.420.80:FF:000016">
    <property type="entry name" value="Mitochondrial Ribosomal Protein, Small"/>
    <property type="match status" value="1"/>
</dbReference>
<proteinExistence type="inferred from homology"/>
<feature type="region of interest" description="Disordered" evidence="4">
    <location>
        <begin position="26"/>
        <end position="46"/>
    </location>
</feature>
<dbReference type="InterPro" id="IPR001971">
    <property type="entry name" value="Ribosomal_uS11"/>
</dbReference>
<evidence type="ECO:0000313" key="7">
    <source>
        <dbReference type="WBParaSite" id="Hba_18548"/>
    </source>
</evidence>
<keyword evidence="5" id="KW-1133">Transmembrane helix</keyword>
<keyword evidence="6" id="KW-1185">Reference proteome</keyword>